<dbReference type="OrthoDB" id="9803294at2"/>
<evidence type="ECO:0000256" key="14">
    <source>
        <dbReference type="RuleBase" id="RU000370"/>
    </source>
</evidence>
<protein>
    <submittedName>
        <fullName evidence="17">Cytochrome o ubiquinol oxidase subunit I</fullName>
    </submittedName>
</protein>
<keyword evidence="12" id="KW-0186">Copper</keyword>
<feature type="transmembrane region" description="Helical" evidence="15">
    <location>
        <begin position="493"/>
        <end position="517"/>
    </location>
</feature>
<dbReference type="InterPro" id="IPR023616">
    <property type="entry name" value="Cyt_c_oxase-like_su1_dom"/>
</dbReference>
<dbReference type="GO" id="GO:0009486">
    <property type="term" value="F:cytochrome bo3 ubiquinol oxidase activity"/>
    <property type="evidence" value="ECO:0007669"/>
    <property type="project" value="TreeGrafter"/>
</dbReference>
<evidence type="ECO:0000256" key="15">
    <source>
        <dbReference type="SAM" id="Phobius"/>
    </source>
</evidence>
<gene>
    <name evidence="17" type="ORF">DJ017_01370</name>
</gene>
<dbReference type="GO" id="GO:0004129">
    <property type="term" value="F:cytochrome-c oxidase activity"/>
    <property type="evidence" value="ECO:0007669"/>
    <property type="project" value="InterPro"/>
</dbReference>
<dbReference type="PANTHER" id="PTHR10422:SF35">
    <property type="entry name" value="CYTOCHROME BO(3) UBIQUINOL OXIDASE SUBUNIT 1"/>
    <property type="match status" value="1"/>
</dbReference>
<name>A0A328AF62_9CAUL</name>
<dbReference type="Gene3D" id="1.20.210.10">
    <property type="entry name" value="Cytochrome c oxidase-like, subunit I domain"/>
    <property type="match status" value="1"/>
</dbReference>
<dbReference type="Pfam" id="PF00115">
    <property type="entry name" value="COX1"/>
    <property type="match status" value="1"/>
</dbReference>
<keyword evidence="9 14" id="KW-0249">Electron transport</keyword>
<feature type="transmembrane region" description="Helical" evidence="15">
    <location>
        <begin position="343"/>
        <end position="366"/>
    </location>
</feature>
<accession>A0A328AF62</accession>
<dbReference type="PRINTS" id="PR01165">
    <property type="entry name" value="CYCOXIDASEI"/>
</dbReference>
<evidence type="ECO:0000256" key="7">
    <source>
        <dbReference type="ARBA" id="ARBA00022692"/>
    </source>
</evidence>
<evidence type="ECO:0000256" key="11">
    <source>
        <dbReference type="ARBA" id="ARBA00023004"/>
    </source>
</evidence>
<keyword evidence="10 15" id="KW-1133">Transmembrane helix</keyword>
<dbReference type="PANTHER" id="PTHR10422">
    <property type="entry name" value="CYTOCHROME C OXIDASE SUBUNIT 1"/>
    <property type="match status" value="1"/>
</dbReference>
<feature type="transmembrane region" description="Helical" evidence="15">
    <location>
        <begin position="589"/>
        <end position="606"/>
    </location>
</feature>
<evidence type="ECO:0000256" key="10">
    <source>
        <dbReference type="ARBA" id="ARBA00022989"/>
    </source>
</evidence>
<dbReference type="GO" id="GO:0046872">
    <property type="term" value="F:metal ion binding"/>
    <property type="evidence" value="ECO:0007669"/>
    <property type="project" value="UniProtKB-KW"/>
</dbReference>
<dbReference type="GO" id="GO:0020037">
    <property type="term" value="F:heme binding"/>
    <property type="evidence" value="ECO:0007669"/>
    <property type="project" value="InterPro"/>
</dbReference>
<evidence type="ECO:0000256" key="2">
    <source>
        <dbReference type="ARBA" id="ARBA00009578"/>
    </source>
</evidence>
<dbReference type="AlphaFoldDB" id="A0A328AF62"/>
<feature type="transmembrane region" description="Helical" evidence="15">
    <location>
        <begin position="378"/>
        <end position="402"/>
    </location>
</feature>
<evidence type="ECO:0000256" key="5">
    <source>
        <dbReference type="ARBA" id="ARBA00022617"/>
    </source>
</evidence>
<keyword evidence="13 15" id="KW-0472">Membrane</keyword>
<feature type="transmembrane region" description="Helical" evidence="15">
    <location>
        <begin position="612"/>
        <end position="632"/>
    </location>
</feature>
<feature type="transmembrane region" description="Helical" evidence="15">
    <location>
        <begin position="414"/>
        <end position="439"/>
    </location>
</feature>
<dbReference type="RefSeq" id="WP_111527023.1">
    <property type="nucleotide sequence ID" value="NZ_JBHRSG010000001.1"/>
</dbReference>
<keyword evidence="11" id="KW-0408">Iron</keyword>
<dbReference type="SUPFAM" id="SSF81442">
    <property type="entry name" value="Cytochrome c oxidase subunit I-like"/>
    <property type="match status" value="1"/>
</dbReference>
<dbReference type="GO" id="GO:0009060">
    <property type="term" value="P:aerobic respiration"/>
    <property type="evidence" value="ECO:0007669"/>
    <property type="project" value="InterPro"/>
</dbReference>
<evidence type="ECO:0000259" key="16">
    <source>
        <dbReference type="PROSITE" id="PS50855"/>
    </source>
</evidence>
<feature type="transmembrane region" description="Helical" evidence="15">
    <location>
        <begin position="58"/>
        <end position="81"/>
    </location>
</feature>
<feature type="transmembrane region" description="Helical" evidence="15">
    <location>
        <begin position="274"/>
        <end position="297"/>
    </location>
</feature>
<comment type="caution">
    <text evidence="17">The sequence shown here is derived from an EMBL/GenBank/DDBJ whole genome shotgun (WGS) entry which is preliminary data.</text>
</comment>
<keyword evidence="7 14" id="KW-0812">Transmembrane</keyword>
<evidence type="ECO:0000256" key="3">
    <source>
        <dbReference type="ARBA" id="ARBA00022448"/>
    </source>
</evidence>
<keyword evidence="3 14" id="KW-0813">Transport</keyword>
<evidence type="ECO:0000313" key="17">
    <source>
        <dbReference type="EMBL" id="RAK53271.1"/>
    </source>
</evidence>
<feature type="transmembrane region" description="Helical" evidence="15">
    <location>
        <begin position="451"/>
        <end position="473"/>
    </location>
</feature>
<feature type="transmembrane region" description="Helical" evidence="15">
    <location>
        <begin position="16"/>
        <end position="37"/>
    </location>
</feature>
<dbReference type="GO" id="GO:0005886">
    <property type="term" value="C:plasma membrane"/>
    <property type="evidence" value="ECO:0007669"/>
    <property type="project" value="UniProtKB-SubCell"/>
</dbReference>
<dbReference type="InterPro" id="IPR000883">
    <property type="entry name" value="Cyt_C_Oxase_1"/>
</dbReference>
<organism evidence="17 18">
    <name type="scientific">Phenylobacterium soli</name>
    <dbReference type="NCBI Taxonomy" id="2170551"/>
    <lineage>
        <taxon>Bacteria</taxon>
        <taxon>Pseudomonadati</taxon>
        <taxon>Pseudomonadota</taxon>
        <taxon>Alphaproteobacteria</taxon>
        <taxon>Caulobacterales</taxon>
        <taxon>Caulobacteraceae</taxon>
        <taxon>Phenylobacterium</taxon>
    </lineage>
</organism>
<dbReference type="GO" id="GO:0022904">
    <property type="term" value="P:respiratory electron transport chain"/>
    <property type="evidence" value="ECO:0007669"/>
    <property type="project" value="TreeGrafter"/>
</dbReference>
<dbReference type="PROSITE" id="PS50855">
    <property type="entry name" value="COX1"/>
    <property type="match status" value="1"/>
</dbReference>
<feature type="transmembrane region" description="Helical" evidence="15">
    <location>
        <begin position="188"/>
        <end position="214"/>
    </location>
</feature>
<feature type="transmembrane region" description="Helical" evidence="15">
    <location>
        <begin position="143"/>
        <end position="165"/>
    </location>
</feature>
<feature type="domain" description="Cytochrome oxidase subunit I profile" evidence="16">
    <location>
        <begin position="39"/>
        <end position="558"/>
    </location>
</feature>
<proteinExistence type="inferred from homology"/>
<evidence type="ECO:0000256" key="1">
    <source>
        <dbReference type="ARBA" id="ARBA00004651"/>
    </source>
</evidence>
<feature type="transmembrane region" description="Helical" evidence="15">
    <location>
        <begin position="101"/>
        <end position="122"/>
    </location>
</feature>
<sequence length="675" mass="74789">MFGKLSLSAIPLSQPIPLITSLAVMAILIGVLVLVTVKGWWPYLWKEWITSVDHKRIGVMYVLLGVVMLIRGFADAIMMRTQQAMAIGAQGYLPPEHYNQIFSAHGTIMILFGAMPLVLGFMNFLVPLQLGVRDVAFPTFNSVGFWLTASGAFLVNVSLFVGEFARTGWLPYPPLSEVGYSPGVGVDYYLWAVQISGVGTLITGINIVTTVLKMRCPGMSYLRMPVFTWTALASCLLIIAVFPILTATLAMLTLDRYLGFHFFTNDAGGSPMMFMNLIWAWGHPEVYILVLPAFGIYSEIFPTFSGKPLFGYRSMVAATLFICIVSMMVWLHHFFTMGAGPAVNTFFGIASSVIAVGTGVKIYNWIFTMYGGRVRMEVPMLWSLGFIFTFVIGGLTGVLLAIPPADFLTHNSMFLVAHFHNVIVGGVVFAIFAGLEFWFPKAFGFRLHEGLGKAAFWFAFVGFWVTFAPLYVLGLEGMTRRLQHINIEEWRPMLYVSVVGVAILIVGVVAQVAQLVVSIRDREKLRDVTGDPWDGRSLEWATPSPPPFFNFAVLPNVEGEEAYWGIKQRAIETQQMSPEPRYRPIEMPINSPVGIYTAFFASVFGFAMIWHIWWLAILALVAAFAGFVVFAWRDVHEFEVPAEEVAQADRARRASREAALARMAAAEGTPEGAGA</sequence>
<dbReference type="PROSITE" id="PS00077">
    <property type="entry name" value="COX1_CUB"/>
    <property type="match status" value="1"/>
</dbReference>
<keyword evidence="8" id="KW-0479">Metal-binding</keyword>
<comment type="similarity">
    <text evidence="2 14">Belongs to the heme-copper respiratory oxidase family.</text>
</comment>
<evidence type="ECO:0000313" key="18">
    <source>
        <dbReference type="Proteomes" id="UP000249254"/>
    </source>
</evidence>
<dbReference type="GO" id="GO:0015990">
    <property type="term" value="P:electron transport coupled proton transport"/>
    <property type="evidence" value="ECO:0007669"/>
    <property type="project" value="TreeGrafter"/>
</dbReference>
<evidence type="ECO:0000256" key="13">
    <source>
        <dbReference type="ARBA" id="ARBA00023136"/>
    </source>
</evidence>
<feature type="transmembrane region" description="Helical" evidence="15">
    <location>
        <begin position="226"/>
        <end position="254"/>
    </location>
</feature>
<evidence type="ECO:0000256" key="12">
    <source>
        <dbReference type="ARBA" id="ARBA00023008"/>
    </source>
</evidence>
<evidence type="ECO:0000256" key="4">
    <source>
        <dbReference type="ARBA" id="ARBA00022475"/>
    </source>
</evidence>
<dbReference type="InterPro" id="IPR036927">
    <property type="entry name" value="Cyt_c_oxase-like_su1_sf"/>
</dbReference>
<evidence type="ECO:0000256" key="6">
    <source>
        <dbReference type="ARBA" id="ARBA00022660"/>
    </source>
</evidence>
<keyword evidence="6 14" id="KW-0679">Respiratory chain</keyword>
<keyword evidence="18" id="KW-1185">Reference proteome</keyword>
<evidence type="ECO:0000256" key="8">
    <source>
        <dbReference type="ARBA" id="ARBA00022723"/>
    </source>
</evidence>
<keyword evidence="5 14" id="KW-0349">Heme</keyword>
<dbReference type="EMBL" id="QFYQ01000001">
    <property type="protein sequence ID" value="RAK53271.1"/>
    <property type="molecule type" value="Genomic_DNA"/>
</dbReference>
<dbReference type="Proteomes" id="UP000249254">
    <property type="component" value="Unassembled WGS sequence"/>
</dbReference>
<dbReference type="InterPro" id="IPR023615">
    <property type="entry name" value="Cyt_c_Oxase_su1_BS"/>
</dbReference>
<comment type="subcellular location">
    <subcellularLocation>
        <location evidence="1">Cell membrane</location>
        <topology evidence="1">Multi-pass membrane protein</topology>
    </subcellularLocation>
</comment>
<reference evidence="18" key="1">
    <citation type="submission" date="2018-05" db="EMBL/GenBank/DDBJ databases">
        <authorList>
            <person name="Li X."/>
        </authorList>
    </citation>
    <scope>NUCLEOTIDE SEQUENCE [LARGE SCALE GENOMIC DNA]</scope>
    <source>
        <strain evidence="18">LX32</strain>
    </source>
</reference>
<evidence type="ECO:0000256" key="9">
    <source>
        <dbReference type="ARBA" id="ARBA00022982"/>
    </source>
</evidence>
<keyword evidence="4" id="KW-1003">Cell membrane</keyword>
<dbReference type="CDD" id="cd01662">
    <property type="entry name" value="Ubiquinol_Oxidase_I"/>
    <property type="match status" value="1"/>
</dbReference>
<feature type="transmembrane region" description="Helical" evidence="15">
    <location>
        <begin position="309"/>
        <end position="331"/>
    </location>
</feature>